<dbReference type="Proteomes" id="UP000263993">
    <property type="component" value="Unassembled WGS sequence"/>
</dbReference>
<keyword evidence="3" id="KW-1185">Reference proteome</keyword>
<dbReference type="Gene3D" id="2.60.120.10">
    <property type="entry name" value="Jelly Rolls"/>
    <property type="match status" value="1"/>
</dbReference>
<dbReference type="InterPro" id="IPR014710">
    <property type="entry name" value="RmlC-like_jellyroll"/>
</dbReference>
<dbReference type="EMBL" id="QRGO01000001">
    <property type="protein sequence ID" value="RDV03404.1"/>
    <property type="molecule type" value="Genomic_DNA"/>
</dbReference>
<organism evidence="2 3">
    <name type="scientific">Undibacter mobilis</name>
    <dbReference type="NCBI Taxonomy" id="2292256"/>
    <lineage>
        <taxon>Bacteria</taxon>
        <taxon>Pseudomonadati</taxon>
        <taxon>Pseudomonadota</taxon>
        <taxon>Alphaproteobacteria</taxon>
        <taxon>Hyphomicrobiales</taxon>
        <taxon>Nitrobacteraceae</taxon>
        <taxon>Undibacter</taxon>
    </lineage>
</organism>
<gene>
    <name evidence="2" type="ORF">DXH78_01630</name>
</gene>
<evidence type="ECO:0008006" key="4">
    <source>
        <dbReference type="Google" id="ProtNLM"/>
    </source>
</evidence>
<name>A0A371B775_9BRAD</name>
<feature type="compositionally biased region" description="Polar residues" evidence="1">
    <location>
        <begin position="1"/>
        <end position="12"/>
    </location>
</feature>
<reference evidence="3" key="1">
    <citation type="submission" date="2018-08" db="EMBL/GenBank/DDBJ databases">
        <authorList>
            <person name="Kim S.-J."/>
            <person name="Jung G.-Y."/>
        </authorList>
    </citation>
    <scope>NUCLEOTIDE SEQUENCE [LARGE SCALE GENOMIC DNA]</scope>
    <source>
        <strain evidence="3">GY_H</strain>
    </source>
</reference>
<comment type="caution">
    <text evidence="2">The sequence shown here is derived from an EMBL/GenBank/DDBJ whole genome shotgun (WGS) entry which is preliminary data.</text>
</comment>
<evidence type="ECO:0000256" key="1">
    <source>
        <dbReference type="SAM" id="MobiDB-lite"/>
    </source>
</evidence>
<protein>
    <recommendedName>
        <fullName evidence="4">5-deoxy-glucuronate isomerase</fullName>
    </recommendedName>
</protein>
<accession>A0A371B775</accession>
<sequence length="318" mass="34696">MHGQGKKTTMSGLSRRLATKSVFSDQEPQEISKDGLARTWITRGGNFAVCVSEVKSGAVLARDNNPEEYMVILPPGGASIAIEAGGQTVDAEPESLTIVPPGQSRVVARSAGKVARIFSKASTDIMALAVNASVYADGAPELAAPDLWPAPVGGFKLRHYPLAQYLDPKGDRIQPRCFRSTNMMVNLFGQFFTRRPTNSLSPHWHDDFEQGSLCFEGTWVHHMRYNWGADMSSWVPDDHAEMGTPSVVIIPAYAIHTSRCIGTDGPSSSLYDIFCPPRMDFASKKGFVINEDEYPLPVVEGEHKVKTGGTLLSWQKPG</sequence>
<dbReference type="InterPro" id="IPR011051">
    <property type="entry name" value="RmlC_Cupin_sf"/>
</dbReference>
<proteinExistence type="predicted"/>
<dbReference type="SUPFAM" id="SSF51182">
    <property type="entry name" value="RmlC-like cupins"/>
    <property type="match status" value="1"/>
</dbReference>
<evidence type="ECO:0000313" key="2">
    <source>
        <dbReference type="EMBL" id="RDV03404.1"/>
    </source>
</evidence>
<feature type="region of interest" description="Disordered" evidence="1">
    <location>
        <begin position="1"/>
        <end position="29"/>
    </location>
</feature>
<dbReference type="AlphaFoldDB" id="A0A371B775"/>
<evidence type="ECO:0000313" key="3">
    <source>
        <dbReference type="Proteomes" id="UP000263993"/>
    </source>
</evidence>